<evidence type="ECO:0000256" key="1">
    <source>
        <dbReference type="SAM" id="MobiDB-lite"/>
    </source>
</evidence>
<feature type="compositionally biased region" description="Basic and acidic residues" evidence="1">
    <location>
        <begin position="146"/>
        <end position="171"/>
    </location>
</feature>
<protein>
    <submittedName>
        <fullName evidence="2">Uncharacterized protein</fullName>
    </submittedName>
</protein>
<evidence type="ECO:0000313" key="3">
    <source>
        <dbReference type="Proteomes" id="UP000811246"/>
    </source>
</evidence>
<feature type="compositionally biased region" description="Basic residues" evidence="1">
    <location>
        <begin position="281"/>
        <end position="292"/>
    </location>
</feature>
<proteinExistence type="predicted"/>
<comment type="caution">
    <text evidence="2">The sequence shown here is derived from an EMBL/GenBank/DDBJ whole genome shotgun (WGS) entry which is preliminary data.</text>
</comment>
<dbReference type="PANTHER" id="PTHR34193">
    <property type="entry name" value="OS11G0199801 PROTEIN"/>
    <property type="match status" value="1"/>
</dbReference>
<name>A0A922D4U2_CARIL</name>
<dbReference type="AlphaFoldDB" id="A0A922D4U2"/>
<organism evidence="2 3">
    <name type="scientific">Carya illinoinensis</name>
    <name type="common">Pecan</name>
    <dbReference type="NCBI Taxonomy" id="32201"/>
    <lineage>
        <taxon>Eukaryota</taxon>
        <taxon>Viridiplantae</taxon>
        <taxon>Streptophyta</taxon>
        <taxon>Embryophyta</taxon>
        <taxon>Tracheophyta</taxon>
        <taxon>Spermatophyta</taxon>
        <taxon>Magnoliopsida</taxon>
        <taxon>eudicotyledons</taxon>
        <taxon>Gunneridae</taxon>
        <taxon>Pentapetalae</taxon>
        <taxon>rosids</taxon>
        <taxon>fabids</taxon>
        <taxon>Fagales</taxon>
        <taxon>Juglandaceae</taxon>
        <taxon>Carya</taxon>
    </lineage>
</organism>
<reference evidence="2" key="1">
    <citation type="submission" date="2021-01" db="EMBL/GenBank/DDBJ databases">
        <authorList>
            <person name="Lovell J.T."/>
            <person name="Bentley N."/>
            <person name="Bhattarai G."/>
            <person name="Jenkins J.W."/>
            <person name="Sreedasyam A."/>
            <person name="Alarcon Y."/>
            <person name="Bock C."/>
            <person name="Boston L."/>
            <person name="Carlson J."/>
            <person name="Cervantes K."/>
            <person name="Clermont K."/>
            <person name="Krom N."/>
            <person name="Kubenka K."/>
            <person name="Mamidi S."/>
            <person name="Mattison C."/>
            <person name="Monteros M."/>
            <person name="Pisani C."/>
            <person name="Plott C."/>
            <person name="Rajasekar S."/>
            <person name="Rhein H.S."/>
            <person name="Rohla C."/>
            <person name="Song M."/>
            <person name="Hilaire R.S."/>
            <person name="Shu S."/>
            <person name="Wells L."/>
            <person name="Wang X."/>
            <person name="Webber J."/>
            <person name="Heerema R.J."/>
            <person name="Klein P."/>
            <person name="Conner P."/>
            <person name="Grauke L."/>
            <person name="Grimwood J."/>
            <person name="Schmutz J."/>
            <person name="Randall J.J."/>
        </authorList>
    </citation>
    <scope>NUCLEOTIDE SEQUENCE</scope>
    <source>
        <tissue evidence="2">Leaf</tissue>
    </source>
</reference>
<dbReference type="EMBL" id="CM031840">
    <property type="protein sequence ID" value="KAG6671728.1"/>
    <property type="molecule type" value="Genomic_DNA"/>
</dbReference>
<feature type="compositionally biased region" description="Polar residues" evidence="1">
    <location>
        <begin position="1"/>
        <end position="14"/>
    </location>
</feature>
<feature type="region of interest" description="Disordered" evidence="1">
    <location>
        <begin position="1"/>
        <end position="40"/>
    </location>
</feature>
<feature type="region of interest" description="Disordered" evidence="1">
    <location>
        <begin position="146"/>
        <end position="172"/>
    </location>
</feature>
<dbReference type="PANTHER" id="PTHR34193:SF1">
    <property type="entry name" value="EXPRESSED PROTEIN"/>
    <property type="match status" value="1"/>
</dbReference>
<sequence>MLNSGTKRLQNSAPSPDRIRHGSDSRDSHQATRNYGSRVERAAQKYYTKYNSWNGMEVRSAPSTKAVDDGESDVCSPPLWKASPPRSPQRRAKHYRSLSPGSRTEVITRGQEELMEMVRNMPESCYELTLKDIVEVEQPLVEAPVRETMSEEKNSSNEVLYKRESSKKVSENRALVRRGSGAMDRGGLYLKMGFPLYLWSKKKNKKNNPSVTITSAKVSPKPPVPDGSAKGVEKEWWKKRITASAESESGRSSSNGGSLKSSGSGSSSSTTGSSNSNSSRSRSKRTNSRRHGNGGCWSFICGKKKQN</sequence>
<evidence type="ECO:0000313" key="2">
    <source>
        <dbReference type="EMBL" id="KAG6671728.1"/>
    </source>
</evidence>
<feature type="region of interest" description="Disordered" evidence="1">
    <location>
        <begin position="205"/>
        <end position="307"/>
    </location>
</feature>
<feature type="compositionally biased region" description="Low complexity" evidence="1">
    <location>
        <begin position="242"/>
        <end position="280"/>
    </location>
</feature>
<accession>A0A922D4U2</accession>
<feature type="compositionally biased region" description="Basic and acidic residues" evidence="1">
    <location>
        <begin position="17"/>
        <end position="30"/>
    </location>
</feature>
<dbReference type="Proteomes" id="UP000811246">
    <property type="component" value="Chromosome 16"/>
</dbReference>
<gene>
    <name evidence="2" type="ORF">I3842_16G018100</name>
</gene>
<feature type="region of interest" description="Disordered" evidence="1">
    <location>
        <begin position="60"/>
        <end position="102"/>
    </location>
</feature>